<feature type="domain" description="Helicase ATP-binding" evidence="11">
    <location>
        <begin position="251"/>
        <end position="419"/>
    </location>
</feature>
<evidence type="ECO:0000259" key="11">
    <source>
        <dbReference type="PROSITE" id="PS51192"/>
    </source>
</evidence>
<dbReference type="Gene3D" id="3.40.50.300">
    <property type="entry name" value="P-loop containing nucleotide triphosphate hydrolases"/>
    <property type="match status" value="2"/>
</dbReference>
<accession>A0A4Q0ZGE3</accession>
<dbReference type="CDD" id="cd18800">
    <property type="entry name" value="SF2_C_EcoR124I-like"/>
    <property type="match status" value="1"/>
</dbReference>
<evidence type="ECO:0000256" key="3">
    <source>
        <dbReference type="ARBA" id="ARBA00022722"/>
    </source>
</evidence>
<dbReference type="Pfam" id="PF12008">
    <property type="entry name" value="EcoR124_C"/>
    <property type="match status" value="1"/>
</dbReference>
<name>A0A4Q0ZGE3_9BACT</name>
<comment type="caution">
    <text evidence="12">The sequence shown here is derived from an EMBL/GenBank/DDBJ whole genome shotgun (WGS) entry which is preliminary data.</text>
</comment>
<keyword evidence="7 10" id="KW-0378">Hydrolase</keyword>
<dbReference type="InterPro" id="IPR027417">
    <property type="entry name" value="P-loop_NTPase"/>
</dbReference>
<dbReference type="InterPro" id="IPR004473">
    <property type="entry name" value="Restrct_endonuc_typeI_HsdR"/>
</dbReference>
<evidence type="ECO:0000256" key="10">
    <source>
        <dbReference type="RuleBase" id="RU364115"/>
    </source>
</evidence>
<dbReference type="Proteomes" id="UP000290870">
    <property type="component" value="Unassembled WGS sequence"/>
</dbReference>
<dbReference type="AlphaFoldDB" id="A0A4Q0ZGE3"/>
<dbReference type="InterPro" id="IPR040980">
    <property type="entry name" value="SWI2_SNF2"/>
</dbReference>
<protein>
    <recommendedName>
        <fullName evidence="10">Type I restriction enzyme endonuclease subunit</fullName>
        <shortName evidence="10">R protein</shortName>
        <ecNumber evidence="10">3.1.21.3</ecNumber>
    </recommendedName>
</protein>
<sequence>MAKQSEYFMEKELIRQLENLGYRRISIKDENELLSNLKKQLERHNNIELSKDEFKKILNHLNDGGIVQRAFILRDRFPLQRDDGTTKRIRFFNMEKWCENEYQVTNQITIEGVYTNRYDVTILINGLPLVQIELKRSGVALKEAFNQINRYQKDSFWASHGLFQYVQMFVISNRVNTKYFANDPEQTFKQTFSWSDEKNNPISELKDFTKVFLEPCHLSIMIGKYTVINETQKRLMVLRPYQYYAVEKIVKQVKDSVDGGYIWHTTGSGKTLTSFKTSQIIKDNSNVKKVLFVVDRKDLDYQTAQEFNSFKKGSVDSTDNTSKLIEQLTSNTEDTKLIVTTIQKLNNAISKESFKKQIEHLQNEKIVFIFDECHRSQFGETHGKIKEFFQNNQMFGFTGTPILNDNAITNSKGKKTTTADLFGERLHTYVIKDAIKDENVLKFSVEYIGKYKQKEDSKTKIDISVADIDKKEVMESEDRIEKIVNYIIAVHGKKTHQRNFTAMLCVGSVEGAIKYYELFRKKKENQQHNLNIATIFSYGQNEEAKESYGIIEEEKLEVNASQVNETYKSKLESYIEDFNNKFETNHSLKDTQSYYTYYNDIAKKVKEKKIDILVVVNMFLTGFDSKKLNTLYVDKNLRYHGLIQAYSRTNRIDSELKSQGNIVCFRNLKDQTDEAIALFNDEEANEFVKHNDVFIETYEEYLEKFKDALNNLKDVAPTVSSVDDLKDEKEELKFIKAFRQIMRLKNAMTSFSDFTWDDLGLSEQEFEDYVGKYLDLNDKVKRNQNSEKESILDEIDFELELLHKDDINVAYILELLARVRREKGDDYQKQKDAVIKMIVGESKLRSKKELIEKFIDDHLMKLDDEDNVEQVFMSYLDTEREKAINFLCKEESLNKEGFYKLIETYLSKGDDARSTEIINLLEKKPSYRERKVIVERLKKKIGDFIEIFIDGVH</sequence>
<keyword evidence="6" id="KW-0255">Endonuclease</keyword>
<dbReference type="RefSeq" id="WP_128985724.1">
    <property type="nucleotide sequence ID" value="NZ_PDJZ01000002.1"/>
</dbReference>
<comment type="similarity">
    <text evidence="2 10">Belongs to the HsdR family.</text>
</comment>
<dbReference type="PANTHER" id="PTHR30195">
    <property type="entry name" value="TYPE I SITE-SPECIFIC DEOXYRIBONUCLEASE PROTEIN SUBUNIT M AND R"/>
    <property type="match status" value="1"/>
</dbReference>
<evidence type="ECO:0000256" key="1">
    <source>
        <dbReference type="ARBA" id="ARBA00000851"/>
    </source>
</evidence>
<dbReference type="Pfam" id="PF22679">
    <property type="entry name" value="T1R_D3-like"/>
    <property type="match status" value="1"/>
</dbReference>
<dbReference type="CDD" id="cd18030">
    <property type="entry name" value="DEXHc_RE_I_HsdR"/>
    <property type="match status" value="1"/>
</dbReference>
<dbReference type="InterPro" id="IPR022625">
    <property type="entry name" value="TypeI_RM_Rsu_C"/>
</dbReference>
<dbReference type="Pfam" id="PF18766">
    <property type="entry name" value="SWI2_SNF2"/>
    <property type="match status" value="1"/>
</dbReference>
<evidence type="ECO:0000256" key="6">
    <source>
        <dbReference type="ARBA" id="ARBA00022759"/>
    </source>
</evidence>
<dbReference type="GO" id="GO:0005524">
    <property type="term" value="F:ATP binding"/>
    <property type="evidence" value="ECO:0007669"/>
    <property type="project" value="UniProtKB-KW"/>
</dbReference>
<dbReference type="InterPro" id="IPR014001">
    <property type="entry name" value="Helicase_ATP-bd"/>
</dbReference>
<dbReference type="InterPro" id="IPR007409">
    <property type="entry name" value="Restrct_endonuc_type1_HsdR_N"/>
</dbReference>
<dbReference type="EMBL" id="PDJZ01000002">
    <property type="protein sequence ID" value="RXJ85499.1"/>
    <property type="molecule type" value="Genomic_DNA"/>
</dbReference>
<evidence type="ECO:0000256" key="4">
    <source>
        <dbReference type="ARBA" id="ARBA00022741"/>
    </source>
</evidence>
<dbReference type="CDD" id="cd22332">
    <property type="entry name" value="HsdR_N"/>
    <property type="match status" value="1"/>
</dbReference>
<reference evidence="12 13" key="1">
    <citation type="submission" date="2017-10" db="EMBL/GenBank/DDBJ databases">
        <title>Genomics of the genus Arcobacter.</title>
        <authorList>
            <person name="Perez-Cataluna A."/>
            <person name="Figueras M.J."/>
        </authorList>
    </citation>
    <scope>NUCLEOTIDE SEQUENCE [LARGE SCALE GENOMIC DNA]</scope>
    <source>
        <strain evidence="12 13">F26</strain>
    </source>
</reference>
<keyword evidence="8 10" id="KW-0067">ATP-binding</keyword>
<dbReference type="InterPro" id="IPR051268">
    <property type="entry name" value="Type-I_R_enzyme_R_subunit"/>
</dbReference>
<evidence type="ECO:0000256" key="2">
    <source>
        <dbReference type="ARBA" id="ARBA00008598"/>
    </source>
</evidence>
<evidence type="ECO:0000256" key="5">
    <source>
        <dbReference type="ARBA" id="ARBA00022747"/>
    </source>
</evidence>
<dbReference type="GO" id="GO:0003677">
    <property type="term" value="F:DNA binding"/>
    <property type="evidence" value="ECO:0007669"/>
    <property type="project" value="UniProtKB-KW"/>
</dbReference>
<evidence type="ECO:0000313" key="13">
    <source>
        <dbReference type="Proteomes" id="UP000290870"/>
    </source>
</evidence>
<keyword evidence="9 10" id="KW-0238">DNA-binding</keyword>
<evidence type="ECO:0000256" key="7">
    <source>
        <dbReference type="ARBA" id="ARBA00022801"/>
    </source>
</evidence>
<dbReference type="SUPFAM" id="SSF52540">
    <property type="entry name" value="P-loop containing nucleoside triphosphate hydrolases"/>
    <property type="match status" value="2"/>
</dbReference>
<dbReference type="PANTHER" id="PTHR30195:SF16">
    <property type="entry name" value="TYPE I RESTRICTION ENZYME ENDONUCLEASE SUBUNIT"/>
    <property type="match status" value="1"/>
</dbReference>
<dbReference type="NCBIfam" id="TIGR00348">
    <property type="entry name" value="hsdR"/>
    <property type="match status" value="1"/>
</dbReference>
<dbReference type="EC" id="3.1.21.3" evidence="10"/>
<dbReference type="Gene3D" id="1.20.58.910">
    <property type="match status" value="1"/>
</dbReference>
<keyword evidence="4 10" id="KW-0547">Nucleotide-binding</keyword>
<dbReference type="GO" id="GO:0009307">
    <property type="term" value="P:DNA restriction-modification system"/>
    <property type="evidence" value="ECO:0007669"/>
    <property type="project" value="UniProtKB-KW"/>
</dbReference>
<keyword evidence="3" id="KW-0540">Nuclease</keyword>
<dbReference type="InterPro" id="IPR055180">
    <property type="entry name" value="HsdR_RecA-like_helicase_dom_2"/>
</dbReference>
<evidence type="ECO:0000256" key="9">
    <source>
        <dbReference type="ARBA" id="ARBA00023125"/>
    </source>
</evidence>
<dbReference type="Pfam" id="PF04313">
    <property type="entry name" value="HSDR_N"/>
    <property type="match status" value="1"/>
</dbReference>
<evidence type="ECO:0000313" key="12">
    <source>
        <dbReference type="EMBL" id="RXJ85499.1"/>
    </source>
</evidence>
<gene>
    <name evidence="12" type="ORF">CRU90_02660</name>
</gene>
<evidence type="ECO:0000256" key="8">
    <source>
        <dbReference type="ARBA" id="ARBA00022840"/>
    </source>
</evidence>
<dbReference type="GO" id="GO:0009035">
    <property type="term" value="F:type I site-specific deoxyribonuclease activity"/>
    <property type="evidence" value="ECO:0007669"/>
    <property type="project" value="UniProtKB-EC"/>
</dbReference>
<comment type="catalytic activity">
    <reaction evidence="1 10">
        <text>Endonucleolytic cleavage of DNA to give random double-stranded fragments with terminal 5'-phosphates, ATP is simultaneously hydrolyzed.</text>
        <dbReference type="EC" id="3.1.21.3"/>
    </reaction>
</comment>
<dbReference type="PROSITE" id="PS51192">
    <property type="entry name" value="HELICASE_ATP_BIND_1"/>
    <property type="match status" value="1"/>
</dbReference>
<dbReference type="Gene3D" id="3.90.1570.50">
    <property type="match status" value="1"/>
</dbReference>
<keyword evidence="5 10" id="KW-0680">Restriction system</keyword>
<organism evidence="12 13">
    <name type="scientific">Arcobacter cloacae</name>
    <dbReference type="NCBI Taxonomy" id="1054034"/>
    <lineage>
        <taxon>Bacteria</taxon>
        <taxon>Pseudomonadati</taxon>
        <taxon>Campylobacterota</taxon>
        <taxon>Epsilonproteobacteria</taxon>
        <taxon>Campylobacterales</taxon>
        <taxon>Arcobacteraceae</taxon>
        <taxon>Arcobacter</taxon>
    </lineage>
</organism>
<comment type="function">
    <text evidence="10">Subunit R is required for both nuclease and ATPase activities, but not for modification.</text>
</comment>
<proteinExistence type="inferred from homology"/>
<dbReference type="OrthoDB" id="9758243at2"/>
<comment type="subunit">
    <text evidence="10">The type I restriction/modification system is composed of three polypeptides R, M and S.</text>
</comment>
<dbReference type="SMART" id="SM00487">
    <property type="entry name" value="DEXDc"/>
    <property type="match status" value="1"/>
</dbReference>